<dbReference type="Pfam" id="PF02397">
    <property type="entry name" value="Bac_transf"/>
    <property type="match status" value="1"/>
</dbReference>
<reference evidence="6" key="1">
    <citation type="journal article" date="2020" name="mSystems">
        <title>Genome- and Community-Level Interaction Insights into Carbon Utilization and Element Cycling Functions of Hydrothermarchaeota in Hydrothermal Sediment.</title>
        <authorList>
            <person name="Zhou Z."/>
            <person name="Liu Y."/>
            <person name="Xu W."/>
            <person name="Pan J."/>
            <person name="Luo Z.H."/>
            <person name="Li M."/>
        </authorList>
    </citation>
    <scope>NUCLEOTIDE SEQUENCE [LARGE SCALE GENOMIC DNA]</scope>
    <source>
        <strain evidence="6">SpSt-697</strain>
    </source>
</reference>
<dbReference type="Pfam" id="PF13439">
    <property type="entry name" value="Glyco_transf_4"/>
    <property type="match status" value="1"/>
</dbReference>
<feature type="transmembrane region" description="Helical" evidence="2">
    <location>
        <begin position="407"/>
        <end position="432"/>
    </location>
</feature>
<keyword evidence="2" id="KW-0472">Membrane</keyword>
<evidence type="ECO:0000259" key="3">
    <source>
        <dbReference type="Pfam" id="PF00534"/>
    </source>
</evidence>
<evidence type="ECO:0000256" key="2">
    <source>
        <dbReference type="SAM" id="Phobius"/>
    </source>
</evidence>
<evidence type="ECO:0000313" key="6">
    <source>
        <dbReference type="EMBL" id="HGK63484.1"/>
    </source>
</evidence>
<proteinExistence type="inferred from homology"/>
<feature type="domain" description="Glycosyl transferase family 1" evidence="3">
    <location>
        <begin position="192"/>
        <end position="358"/>
    </location>
</feature>
<protein>
    <submittedName>
        <fullName evidence="6">Glycosyltransferase</fullName>
    </submittedName>
</protein>
<dbReference type="PANTHER" id="PTHR30576">
    <property type="entry name" value="COLANIC BIOSYNTHESIS UDP-GLUCOSE LIPID CARRIER TRANSFERASE"/>
    <property type="match status" value="1"/>
</dbReference>
<dbReference type="AlphaFoldDB" id="A0A7V3ZUK4"/>
<dbReference type="InterPro" id="IPR003362">
    <property type="entry name" value="Bact_transf"/>
</dbReference>
<dbReference type="EMBL" id="DTDR01000071">
    <property type="protein sequence ID" value="HGK63484.1"/>
    <property type="molecule type" value="Genomic_DNA"/>
</dbReference>
<keyword evidence="2" id="KW-0812">Transmembrane</keyword>
<dbReference type="InterPro" id="IPR028098">
    <property type="entry name" value="Glyco_trans_4-like_N"/>
</dbReference>
<dbReference type="SUPFAM" id="SSF53756">
    <property type="entry name" value="UDP-Glycosyltransferase/glycogen phosphorylase"/>
    <property type="match status" value="1"/>
</dbReference>
<evidence type="ECO:0000259" key="5">
    <source>
        <dbReference type="Pfam" id="PF13439"/>
    </source>
</evidence>
<dbReference type="GO" id="GO:0016780">
    <property type="term" value="F:phosphotransferase activity, for other substituted phosphate groups"/>
    <property type="evidence" value="ECO:0007669"/>
    <property type="project" value="TreeGrafter"/>
</dbReference>
<dbReference type="Gene3D" id="3.40.50.2000">
    <property type="entry name" value="Glycogen Phosphorylase B"/>
    <property type="match status" value="2"/>
</dbReference>
<dbReference type="InterPro" id="IPR001296">
    <property type="entry name" value="Glyco_trans_1"/>
</dbReference>
<keyword evidence="2" id="KW-1133">Transmembrane helix</keyword>
<feature type="domain" description="Glycosyltransferase subfamily 4-like N-terminal" evidence="5">
    <location>
        <begin position="15"/>
        <end position="181"/>
    </location>
</feature>
<dbReference type="CDD" id="cd03808">
    <property type="entry name" value="GT4_CapM-like"/>
    <property type="match status" value="1"/>
</dbReference>
<keyword evidence="6" id="KW-0808">Transferase</keyword>
<gene>
    <name evidence="6" type="ORF">ENU74_02680</name>
</gene>
<name>A0A7V3ZUK4_UNCW3</name>
<dbReference type="PANTHER" id="PTHR30576:SF0">
    <property type="entry name" value="UNDECAPRENYL-PHOSPHATE N-ACETYLGALACTOSAMINYL 1-PHOSPHATE TRANSFERASE-RELATED"/>
    <property type="match status" value="1"/>
</dbReference>
<accession>A0A7V3ZUK4</accession>
<comment type="similarity">
    <text evidence="1">Belongs to the bacterial sugar transferase family.</text>
</comment>
<dbReference type="GO" id="GO:0016757">
    <property type="term" value="F:glycosyltransferase activity"/>
    <property type="evidence" value="ECO:0007669"/>
    <property type="project" value="InterPro"/>
</dbReference>
<organism evidence="6">
    <name type="scientific">candidate division WOR-3 bacterium</name>
    <dbReference type="NCBI Taxonomy" id="2052148"/>
    <lineage>
        <taxon>Bacteria</taxon>
        <taxon>Bacteria division WOR-3</taxon>
    </lineage>
</organism>
<evidence type="ECO:0000259" key="4">
    <source>
        <dbReference type="Pfam" id="PF02397"/>
    </source>
</evidence>
<dbReference type="Pfam" id="PF00534">
    <property type="entry name" value="Glycos_transf_1"/>
    <property type="match status" value="1"/>
</dbReference>
<feature type="domain" description="Bacterial sugar transferase" evidence="4">
    <location>
        <begin position="402"/>
        <end position="580"/>
    </location>
</feature>
<sequence length="619" mass="72244">MMQKKIIHILGASKFGGIVQYLAFLIERQLKDNYQVAILTEDEKIKSYFQKHFPQVKIVTTKKVYKREISPFYDLWALLRTIKILKGYSIVHTHTSKGGFIGRLAAKICRIPLIIHTAHGFAFHEFSSKKATLFYSFLERLASYFCDKIILLNKKDYQLAKKFKIGNEKKLALIYNGIDYQKIEKEKPDFSIREKLGLKAKDFLITFVGRLSPQKNPEILIRAMKELVKENNNKKICLLLIGEDMGEKEKLLRLIKEFQLTNNVHFLDFVKNPIPLLKASDCFVLPSLWEGLSIALLEAMASSLPVIASNIKGNNEIITDGINGFLFLPNNEKDLKEKIMLLLNNEELRLKMGKEGKETIIKRFSKERFQEETMKIYNFRKENKEANKREKNISPYLNSFAKRTFDIFFSLFLLILTLPLFIPVLLIQLFYFKNKLFFTQERRGRNLKIFKVYKFRTMKINAEKLKREDGSSLYLKNDPRVTKFGRFLREFGLDELPQIFNVLKGEMSIVGPRPDEVLPLELYKDKTKFFAKPGLTSLSIINGRNNLPLNLRNEIEGFYCQKASFILDLKIILKTILIILKREGIYNKQEVCDEERLFINFKGRGVYEKIKYSTGKSRS</sequence>
<evidence type="ECO:0000256" key="1">
    <source>
        <dbReference type="ARBA" id="ARBA00006464"/>
    </source>
</evidence>
<comment type="caution">
    <text evidence="6">The sequence shown here is derived from an EMBL/GenBank/DDBJ whole genome shotgun (WGS) entry which is preliminary data.</text>
</comment>